<organism evidence="3">
    <name type="scientific">Caenorhabditis remanei</name>
    <name type="common">Caenorhabditis vulgaris</name>
    <dbReference type="NCBI Taxonomy" id="31234"/>
    <lineage>
        <taxon>Eukaryota</taxon>
        <taxon>Metazoa</taxon>
        <taxon>Ecdysozoa</taxon>
        <taxon>Nematoda</taxon>
        <taxon>Chromadorea</taxon>
        <taxon>Rhabditida</taxon>
        <taxon>Rhabditina</taxon>
        <taxon>Rhabditomorpha</taxon>
        <taxon>Rhabditoidea</taxon>
        <taxon>Rhabditidae</taxon>
        <taxon>Peloderinae</taxon>
        <taxon>Caenorhabditis</taxon>
    </lineage>
</organism>
<gene>
    <name evidence="2" type="ORF">CRE_28804</name>
</gene>
<feature type="chain" id="PRO_5003177047" evidence="1">
    <location>
        <begin position="19"/>
        <end position="109"/>
    </location>
</feature>
<dbReference type="CTD" id="9819150"/>
<evidence type="ECO:0000313" key="3">
    <source>
        <dbReference type="Proteomes" id="UP000008281"/>
    </source>
</evidence>
<dbReference type="AlphaFoldDB" id="E3MK64"/>
<dbReference type="InParanoid" id="E3MK64"/>
<feature type="signal peptide" evidence="1">
    <location>
        <begin position="1"/>
        <end position="18"/>
    </location>
</feature>
<dbReference type="HOGENOM" id="CLU_2186410_0_0_1"/>
<name>E3MK64_CAERE</name>
<evidence type="ECO:0000313" key="2">
    <source>
        <dbReference type="EMBL" id="EFP03854.1"/>
    </source>
</evidence>
<dbReference type="Proteomes" id="UP000008281">
    <property type="component" value="Unassembled WGS sequence"/>
</dbReference>
<evidence type="ECO:0000256" key="1">
    <source>
        <dbReference type="SAM" id="SignalP"/>
    </source>
</evidence>
<keyword evidence="3" id="KW-1185">Reference proteome</keyword>
<accession>E3MK64</accession>
<protein>
    <submittedName>
        <fullName evidence="2">Uncharacterized protein</fullName>
    </submittedName>
</protein>
<dbReference type="GeneID" id="9819150"/>
<proteinExistence type="predicted"/>
<dbReference type="KEGG" id="crq:GCK72_011993"/>
<sequence>MKTFALLLATLGVAAVYSAPPGSSGVVAEKTAQKSVFIPFDSAKDLGPLNEKINCHFCCFSKLVLVSLCYQNYELISYRDWMLKTFILKKTMRVVCVVTGDNFEHCVSY</sequence>
<dbReference type="RefSeq" id="XP_003103480.2">
    <property type="nucleotide sequence ID" value="XM_003103432.2"/>
</dbReference>
<dbReference type="EMBL" id="DS268451">
    <property type="protein sequence ID" value="EFP03854.1"/>
    <property type="molecule type" value="Genomic_DNA"/>
</dbReference>
<reference evidence="2" key="1">
    <citation type="submission" date="2007-07" db="EMBL/GenBank/DDBJ databases">
        <title>PCAP assembly of the Caenorhabditis remanei genome.</title>
        <authorList>
            <consortium name="The Caenorhabditis remanei Sequencing Consortium"/>
            <person name="Wilson R.K."/>
        </authorList>
    </citation>
    <scope>NUCLEOTIDE SEQUENCE [LARGE SCALE GENOMIC DNA]</scope>
    <source>
        <strain evidence="2">PB4641</strain>
    </source>
</reference>
<keyword evidence="1" id="KW-0732">Signal</keyword>